<proteinExistence type="predicted"/>
<evidence type="ECO:0008006" key="4">
    <source>
        <dbReference type="Google" id="ProtNLM"/>
    </source>
</evidence>
<name>A0A521CU02_9FLAO</name>
<gene>
    <name evidence="2" type="ORF">SAMN06265171_103382</name>
</gene>
<dbReference type="RefSeq" id="WP_142717857.1">
    <property type="nucleotide sequence ID" value="NZ_FXTC01000003.1"/>
</dbReference>
<keyword evidence="3" id="KW-1185">Reference proteome</keyword>
<dbReference type="Proteomes" id="UP000316916">
    <property type="component" value="Unassembled WGS sequence"/>
</dbReference>
<evidence type="ECO:0000256" key="1">
    <source>
        <dbReference type="SAM" id="SignalP"/>
    </source>
</evidence>
<dbReference type="EMBL" id="FXTC01000003">
    <property type="protein sequence ID" value="SMO62939.1"/>
    <property type="molecule type" value="Genomic_DNA"/>
</dbReference>
<reference evidence="2 3" key="1">
    <citation type="submission" date="2017-05" db="EMBL/GenBank/DDBJ databases">
        <authorList>
            <person name="Varghese N."/>
            <person name="Submissions S."/>
        </authorList>
    </citation>
    <scope>NUCLEOTIDE SEQUENCE [LARGE SCALE GENOMIC DNA]</scope>
    <source>
        <strain evidence="2 3">DSM 29371</strain>
    </source>
</reference>
<feature type="chain" id="PRO_5022154017" description="Outer membrane protein beta-barrel domain-containing protein" evidence="1">
    <location>
        <begin position="20"/>
        <end position="214"/>
    </location>
</feature>
<evidence type="ECO:0000313" key="2">
    <source>
        <dbReference type="EMBL" id="SMO62939.1"/>
    </source>
</evidence>
<evidence type="ECO:0000313" key="3">
    <source>
        <dbReference type="Proteomes" id="UP000316916"/>
    </source>
</evidence>
<dbReference type="AlphaFoldDB" id="A0A521CU02"/>
<keyword evidence="1" id="KW-0732">Signal</keyword>
<sequence>MIKKLIVLGTISSSLFSFAQEKITIIPAVGYAWRVAKTAPGLSMAEKNYVKGLKNGIHFEIAAYYNLKNIGIGAKFSNYNASSSGVLSGYNMNGQAVTASISTKDNITFFGPSVIFSNYTQPTNHKLVADVSLGVITYTTKTAAVKGTGSNLGLELGAAYQYAVSKNFMIGPKLGITAGTLSKIKVNGQTVDLGDDQKEGLTRVSLSAAATFRF</sequence>
<protein>
    <recommendedName>
        <fullName evidence="4">Outer membrane protein beta-barrel domain-containing protein</fullName>
    </recommendedName>
</protein>
<feature type="signal peptide" evidence="1">
    <location>
        <begin position="1"/>
        <end position="19"/>
    </location>
</feature>
<accession>A0A521CU02</accession>
<organism evidence="2 3">
    <name type="scientific">Chryseobacterium rhizoplanae</name>
    <dbReference type="NCBI Taxonomy" id="1609531"/>
    <lineage>
        <taxon>Bacteria</taxon>
        <taxon>Pseudomonadati</taxon>
        <taxon>Bacteroidota</taxon>
        <taxon>Flavobacteriia</taxon>
        <taxon>Flavobacteriales</taxon>
        <taxon>Weeksellaceae</taxon>
        <taxon>Chryseobacterium group</taxon>
        <taxon>Chryseobacterium</taxon>
    </lineage>
</organism>